<organism evidence="1">
    <name type="scientific">Rhizophagus irregularis (strain DAOM 181602 / DAOM 197198 / MUCL 43194)</name>
    <name type="common">Arbuscular mycorrhizal fungus</name>
    <name type="synonym">Glomus intraradices</name>
    <dbReference type="NCBI Taxonomy" id="747089"/>
    <lineage>
        <taxon>Eukaryota</taxon>
        <taxon>Fungi</taxon>
        <taxon>Fungi incertae sedis</taxon>
        <taxon>Mucoromycota</taxon>
        <taxon>Glomeromycotina</taxon>
        <taxon>Glomeromycetes</taxon>
        <taxon>Glomerales</taxon>
        <taxon>Glomeraceae</taxon>
        <taxon>Rhizophagus</taxon>
    </lineage>
</organism>
<accession>U9UPF6</accession>
<name>U9UPF6_RHIID</name>
<evidence type="ECO:0000313" key="1">
    <source>
        <dbReference type="EMBL" id="ESA21572.1"/>
    </source>
</evidence>
<dbReference type="HOGENOM" id="CLU_1714285_0_0_1"/>
<dbReference type="AlphaFoldDB" id="U9UPF6"/>
<reference evidence="1" key="1">
    <citation type="submission" date="2013-07" db="EMBL/GenBank/DDBJ databases">
        <title>The genome of an arbuscular mycorrhizal fungus provides insights into the evolution of the oldest plant symbiosis.</title>
        <authorList>
            <consortium name="DOE Joint Genome Institute"/>
            <person name="Tisserant E."/>
            <person name="Malbreil M."/>
            <person name="Kuo A."/>
            <person name="Kohler A."/>
            <person name="Symeonidi A."/>
            <person name="Balestrini R."/>
            <person name="Charron P."/>
            <person name="Duensing N."/>
            <person name="Frei-dit-Frey N."/>
            <person name="Gianinazzi-Pearson V."/>
            <person name="Gilbert B."/>
            <person name="Handa Y."/>
            <person name="Hijri M."/>
            <person name="Kaul R."/>
            <person name="Kawaguchi M."/>
            <person name="Krajinski F."/>
            <person name="Lammers P."/>
            <person name="Lapierre D."/>
            <person name="Masclaux F.G."/>
            <person name="Murat C."/>
            <person name="Morin E."/>
            <person name="Ndikumana S."/>
            <person name="Pagni M."/>
            <person name="Petitpierre D."/>
            <person name="Requena N."/>
            <person name="Rosikiewicz P."/>
            <person name="Riley R."/>
            <person name="Saito K."/>
            <person name="San Clemente H."/>
            <person name="Shapiro H."/>
            <person name="van Tuinen D."/>
            <person name="Becard G."/>
            <person name="Bonfante P."/>
            <person name="Paszkowski U."/>
            <person name="Shachar-Hill Y."/>
            <person name="Young J.P."/>
            <person name="Sanders I.R."/>
            <person name="Henrissat B."/>
            <person name="Rensing S.A."/>
            <person name="Grigoriev I.V."/>
            <person name="Corradi N."/>
            <person name="Roux C."/>
            <person name="Martin F."/>
        </authorList>
    </citation>
    <scope>NUCLEOTIDE SEQUENCE</scope>
    <source>
        <strain evidence="1">DAOM 197198</strain>
    </source>
</reference>
<dbReference type="VEuPathDB" id="FungiDB:RhiirFUN_006488"/>
<proteinExistence type="predicted"/>
<protein>
    <submittedName>
        <fullName evidence="1">Uncharacterized protein</fullName>
    </submittedName>
</protein>
<gene>
    <name evidence="1" type="ORF">GLOINDRAFT_91809</name>
</gene>
<dbReference type="EMBL" id="KI276298">
    <property type="protein sequence ID" value="ESA21572.1"/>
    <property type="molecule type" value="Genomic_DNA"/>
</dbReference>
<sequence length="156" mass="18507">MDSTKYETLHHPNGAGQYSISIPHYGFFNIEIQSASSYKFKKYKKINGFVLFRSLIQKIFFKNVEHGSRKASKFWKVADPEFKDIFANIAREITLQMDNEIEFKHFRANYESKPTKSNRFRFNNKFAKPMKQEIKSMILGVVRSSPFMSRSFYYKL</sequence>